<name>A0A0F8YLL8_9ZZZZ</name>
<comment type="caution">
    <text evidence="1">The sequence shown here is derived from an EMBL/GenBank/DDBJ whole genome shotgun (WGS) entry which is preliminary data.</text>
</comment>
<organism evidence="1">
    <name type="scientific">marine sediment metagenome</name>
    <dbReference type="NCBI Taxonomy" id="412755"/>
    <lineage>
        <taxon>unclassified sequences</taxon>
        <taxon>metagenomes</taxon>
        <taxon>ecological metagenomes</taxon>
    </lineage>
</organism>
<accession>A0A0F8YLL8</accession>
<feature type="non-terminal residue" evidence="1">
    <location>
        <position position="1"/>
    </location>
</feature>
<dbReference type="EMBL" id="LAZR01056229">
    <property type="protein sequence ID" value="KKK74625.1"/>
    <property type="molecule type" value="Genomic_DNA"/>
</dbReference>
<evidence type="ECO:0000313" key="1">
    <source>
        <dbReference type="EMBL" id="KKK74625.1"/>
    </source>
</evidence>
<sequence>ATLHDALPATPTLESIRSKAPDRGLTRVGLILLAQDLARATTELRIALEIVGRTDPRGTGLRQVASAMIIVDLAQERLQAAHEAASSEAAS</sequence>
<proteinExistence type="predicted"/>
<gene>
    <name evidence="1" type="ORF">LCGC14_2881920</name>
</gene>
<protein>
    <submittedName>
        <fullName evidence="1">Uncharacterized protein</fullName>
    </submittedName>
</protein>
<reference evidence="1" key="1">
    <citation type="journal article" date="2015" name="Nature">
        <title>Complex archaea that bridge the gap between prokaryotes and eukaryotes.</title>
        <authorList>
            <person name="Spang A."/>
            <person name="Saw J.H."/>
            <person name="Jorgensen S.L."/>
            <person name="Zaremba-Niedzwiedzka K."/>
            <person name="Martijn J."/>
            <person name="Lind A.E."/>
            <person name="van Eijk R."/>
            <person name="Schleper C."/>
            <person name="Guy L."/>
            <person name="Ettema T.J."/>
        </authorList>
    </citation>
    <scope>NUCLEOTIDE SEQUENCE</scope>
</reference>
<dbReference type="AlphaFoldDB" id="A0A0F8YLL8"/>